<dbReference type="Pfam" id="PF07366">
    <property type="entry name" value="SnoaL"/>
    <property type="match status" value="1"/>
</dbReference>
<organism evidence="1 2">
    <name type="scientific">Golovinomyces cichoracearum</name>
    <dbReference type="NCBI Taxonomy" id="62708"/>
    <lineage>
        <taxon>Eukaryota</taxon>
        <taxon>Fungi</taxon>
        <taxon>Dikarya</taxon>
        <taxon>Ascomycota</taxon>
        <taxon>Pezizomycotina</taxon>
        <taxon>Leotiomycetes</taxon>
        <taxon>Erysiphales</taxon>
        <taxon>Erysiphaceae</taxon>
        <taxon>Golovinomyces</taxon>
    </lineage>
</organism>
<dbReference type="SUPFAM" id="SSF54427">
    <property type="entry name" value="NTF2-like"/>
    <property type="match status" value="1"/>
</dbReference>
<dbReference type="Proteomes" id="UP000285405">
    <property type="component" value="Unassembled WGS sequence"/>
</dbReference>
<accession>A0A420HN36</accession>
<comment type="caution">
    <text evidence="1">The sequence shown here is derived from an EMBL/GenBank/DDBJ whole genome shotgun (WGS) entry which is preliminary data.</text>
</comment>
<evidence type="ECO:0000313" key="1">
    <source>
        <dbReference type="EMBL" id="RKF58779.1"/>
    </source>
</evidence>
<dbReference type="EMBL" id="MCBR01018078">
    <property type="protein sequence ID" value="RKF58779.1"/>
    <property type="molecule type" value="Genomic_DNA"/>
</dbReference>
<proteinExistence type="predicted"/>
<dbReference type="GO" id="GO:0030638">
    <property type="term" value="P:polyketide metabolic process"/>
    <property type="evidence" value="ECO:0007669"/>
    <property type="project" value="InterPro"/>
</dbReference>
<gene>
    <name evidence="1" type="ORF">GcC1_180043</name>
</gene>
<name>A0A420HN36_9PEZI</name>
<evidence type="ECO:0000313" key="2">
    <source>
        <dbReference type="Proteomes" id="UP000285405"/>
    </source>
</evidence>
<dbReference type="OrthoDB" id="2830113at2759"/>
<reference evidence="1 2" key="1">
    <citation type="journal article" date="2018" name="BMC Genomics">
        <title>Comparative genome analyses reveal sequence features reflecting distinct modes of host-adaptation between dicot and monocot powdery mildew.</title>
        <authorList>
            <person name="Wu Y."/>
            <person name="Ma X."/>
            <person name="Pan Z."/>
            <person name="Kale S.D."/>
            <person name="Song Y."/>
            <person name="King H."/>
            <person name="Zhang Q."/>
            <person name="Presley C."/>
            <person name="Deng X."/>
            <person name="Wei C.I."/>
            <person name="Xiao S."/>
        </authorList>
    </citation>
    <scope>NUCLEOTIDE SEQUENCE [LARGE SCALE GENOMIC DNA]</scope>
    <source>
        <strain evidence="1">UCSC1</strain>
    </source>
</reference>
<sequence>MVLIIPSKSSPKSLFLAYIQEINNHVPNTPLDLSKYMQPILLVNKQTFSLSQYEESLLVLINAAPDFKIRVQLLVVEGTTIATRFLVSCTPRSQFKGYPPNGKRIEYAEHVFYRLEGGKISEVSALIDVEAIKRQLKVESDTSVR</sequence>
<dbReference type="InterPro" id="IPR032710">
    <property type="entry name" value="NTF2-like_dom_sf"/>
</dbReference>
<evidence type="ECO:0008006" key="3">
    <source>
        <dbReference type="Google" id="ProtNLM"/>
    </source>
</evidence>
<dbReference type="InterPro" id="IPR009959">
    <property type="entry name" value="Cyclase_SnoaL-like"/>
</dbReference>
<dbReference type="Gene3D" id="3.10.450.50">
    <property type="match status" value="1"/>
</dbReference>
<dbReference type="AlphaFoldDB" id="A0A420HN36"/>
<protein>
    <recommendedName>
        <fullName evidence="3">Ester cyclase</fullName>
    </recommendedName>
</protein>